<dbReference type="InterPro" id="IPR001296">
    <property type="entry name" value="Glyco_trans_1"/>
</dbReference>
<dbReference type="Pfam" id="PF00534">
    <property type="entry name" value="Glycos_transf_1"/>
    <property type="match status" value="1"/>
</dbReference>
<keyword evidence="9" id="KW-0448">Lipopolysaccharide biosynthesis</keyword>
<evidence type="ECO:0000256" key="8">
    <source>
        <dbReference type="ARBA" id="ARBA00049183"/>
    </source>
</evidence>
<dbReference type="PANTHER" id="PTHR42755">
    <property type="entry name" value="3-DEOXY-MANNO-OCTULOSONATE CYTIDYLYLTRANSFERASE"/>
    <property type="match status" value="1"/>
</dbReference>
<dbReference type="SUPFAM" id="SSF53756">
    <property type="entry name" value="UDP-Glycosyltransferase/glycogen phosphorylase"/>
    <property type="match status" value="1"/>
</dbReference>
<evidence type="ECO:0000256" key="7">
    <source>
        <dbReference type="ARBA" id="ARBA00031445"/>
    </source>
</evidence>
<sequence>MSVRSLLLRLYGVFTTLAQPLVRRKLRRRAVAEPGYAHAVEERFGRYDEAAAGTGWCWVHAVSLGEARAAGILIAELRRQYPGIPILLTHGTATGREEGAKLLEDGDLQVWQPWDAPAAVASFLDRFQPRIGVLMETEVWPELTAACAERGIPLVLANARLNENSLASAERLAWLARPAYSSLAAVWAQTEADSHRLVSLGAKVEGVYGNLKFDATPDPRQLATAARLRGQLPRPVVMLASSRDGEEAQLLEVLKRFGALAPVPPEQDAVQSIARRVHEVQWMIVPRHPQRFDEVAALIESHGFAVARRSTAGAPAESEIWLGDSLGEMALYYGLADVALLGGSFEALGGQNLIEAAACGCPVIMGPSTYNFAEAAELSLAAGASLRVSDMEHAVTAALKLVEHQDRRDAMSEAAQAFANANRGAAQRTAAALLAIAEKAPMPASLEERAEPSLD</sequence>
<evidence type="ECO:0000256" key="3">
    <source>
        <dbReference type="ARBA" id="ARBA00012621"/>
    </source>
</evidence>
<keyword evidence="9" id="KW-1003">Cell membrane</keyword>
<dbReference type="InterPro" id="IPR039901">
    <property type="entry name" value="Kdotransferase"/>
</dbReference>
<keyword evidence="13" id="KW-1185">Reference proteome</keyword>
<comment type="function">
    <text evidence="9">Involved in lipopolysaccharide (LPS) biosynthesis. Catalyzes the transfer of 3-deoxy-D-manno-octulosonate (Kdo) residue(s) from CMP-Kdo to lipid IV(A), the tetraacyldisaccharide-1,4'-bisphosphate precursor of lipid A.</text>
</comment>
<comment type="pathway">
    <text evidence="2 9">Bacterial outer membrane biogenesis; LPS core biosynthesis.</text>
</comment>
<evidence type="ECO:0000256" key="9">
    <source>
        <dbReference type="RuleBase" id="RU365103"/>
    </source>
</evidence>
<dbReference type="Proteomes" id="UP001184230">
    <property type="component" value="Unassembled WGS sequence"/>
</dbReference>
<evidence type="ECO:0000256" key="2">
    <source>
        <dbReference type="ARBA" id="ARBA00004713"/>
    </source>
</evidence>
<dbReference type="InterPro" id="IPR038107">
    <property type="entry name" value="Glycos_transf_N_sf"/>
</dbReference>
<comment type="caution">
    <text evidence="12">The sequence shown here is derived from an EMBL/GenBank/DDBJ whole genome shotgun (WGS) entry which is preliminary data.</text>
</comment>
<dbReference type="EC" id="2.4.99.12" evidence="3 9"/>
<dbReference type="PANTHER" id="PTHR42755:SF1">
    <property type="entry name" value="3-DEOXY-D-MANNO-OCTULOSONIC ACID TRANSFERASE, MITOCHONDRIAL-RELATED"/>
    <property type="match status" value="1"/>
</dbReference>
<reference evidence="12 13" key="1">
    <citation type="submission" date="2023-07" db="EMBL/GenBank/DDBJ databases">
        <title>Sorghum-associated microbial communities from plants grown in Nebraska, USA.</title>
        <authorList>
            <person name="Schachtman D."/>
        </authorList>
    </citation>
    <scope>NUCLEOTIDE SEQUENCE [LARGE SCALE GENOMIC DNA]</scope>
    <source>
        <strain evidence="12 13">DS1781</strain>
    </source>
</reference>
<gene>
    <name evidence="12" type="ORF">J2739_002931</name>
</gene>
<accession>A0ABU1NFB0</accession>
<dbReference type="Pfam" id="PF04413">
    <property type="entry name" value="Glycos_transf_N"/>
    <property type="match status" value="1"/>
</dbReference>
<evidence type="ECO:0000259" key="11">
    <source>
        <dbReference type="Pfam" id="PF04413"/>
    </source>
</evidence>
<comment type="subcellular location">
    <subcellularLocation>
        <location evidence="1">Cell envelope</location>
    </subcellularLocation>
    <subcellularLocation>
        <location evidence="9">Cell membrane</location>
    </subcellularLocation>
</comment>
<feature type="domain" description="3-deoxy-D-manno-octulosonic-acid transferase N-terminal" evidence="11">
    <location>
        <begin position="39"/>
        <end position="215"/>
    </location>
</feature>
<keyword evidence="5" id="KW-0472">Membrane</keyword>
<comment type="similarity">
    <text evidence="9">Belongs to the glycosyltransferase group 1 family.</text>
</comment>
<dbReference type="EMBL" id="JAVDRF010000005">
    <property type="protein sequence ID" value="MDR6537158.1"/>
    <property type="molecule type" value="Genomic_DNA"/>
</dbReference>
<keyword evidence="12" id="KW-0328">Glycosyltransferase</keyword>
<proteinExistence type="inferred from homology"/>
<keyword evidence="6 9" id="KW-0808">Transferase</keyword>
<dbReference type="Gene3D" id="3.40.50.11720">
    <property type="entry name" value="3-Deoxy-D-manno-octulosonic-acid transferase, N-terminal domain"/>
    <property type="match status" value="1"/>
</dbReference>
<protein>
    <recommendedName>
        <fullName evidence="4 9">3-deoxy-D-manno-octulosonic acid transferase</fullName>
        <shortName evidence="9">Kdo transferase</shortName>
        <ecNumber evidence="3 9">2.4.99.12</ecNumber>
    </recommendedName>
    <alternativeName>
        <fullName evidence="7 9">Lipid IV(A) 3-deoxy-D-manno-octulosonic acid transferase</fullName>
    </alternativeName>
</protein>
<evidence type="ECO:0000256" key="1">
    <source>
        <dbReference type="ARBA" id="ARBA00004196"/>
    </source>
</evidence>
<evidence type="ECO:0000259" key="10">
    <source>
        <dbReference type="Pfam" id="PF00534"/>
    </source>
</evidence>
<evidence type="ECO:0000313" key="12">
    <source>
        <dbReference type="EMBL" id="MDR6537158.1"/>
    </source>
</evidence>
<dbReference type="Gene3D" id="3.40.50.2000">
    <property type="entry name" value="Glycogen Phosphorylase B"/>
    <property type="match status" value="1"/>
</dbReference>
<evidence type="ECO:0000256" key="5">
    <source>
        <dbReference type="ARBA" id="ARBA00022519"/>
    </source>
</evidence>
<dbReference type="GO" id="GO:0043842">
    <property type="term" value="F:Kdo transferase activity"/>
    <property type="evidence" value="ECO:0007669"/>
    <property type="project" value="UniProtKB-EC"/>
</dbReference>
<keyword evidence="5" id="KW-0997">Cell inner membrane</keyword>
<evidence type="ECO:0000313" key="13">
    <source>
        <dbReference type="Proteomes" id="UP001184230"/>
    </source>
</evidence>
<organism evidence="12 13">
    <name type="scientific">Variovorax soli</name>
    <dbReference type="NCBI Taxonomy" id="376815"/>
    <lineage>
        <taxon>Bacteria</taxon>
        <taxon>Pseudomonadati</taxon>
        <taxon>Pseudomonadota</taxon>
        <taxon>Betaproteobacteria</taxon>
        <taxon>Burkholderiales</taxon>
        <taxon>Comamonadaceae</taxon>
        <taxon>Variovorax</taxon>
    </lineage>
</organism>
<name>A0ABU1NFB0_9BURK</name>
<dbReference type="InterPro" id="IPR007507">
    <property type="entry name" value="Glycos_transf_N"/>
</dbReference>
<evidence type="ECO:0000256" key="4">
    <source>
        <dbReference type="ARBA" id="ARBA00019077"/>
    </source>
</evidence>
<comment type="catalytic activity">
    <reaction evidence="8 9">
        <text>lipid IVA (E. coli) + CMP-3-deoxy-beta-D-manno-octulosonate = alpha-Kdo-(2-&gt;6)-lipid IVA (E. coli) + CMP + H(+)</text>
        <dbReference type="Rhea" id="RHEA:28066"/>
        <dbReference type="ChEBI" id="CHEBI:15378"/>
        <dbReference type="ChEBI" id="CHEBI:58603"/>
        <dbReference type="ChEBI" id="CHEBI:60364"/>
        <dbReference type="ChEBI" id="CHEBI:60377"/>
        <dbReference type="ChEBI" id="CHEBI:85987"/>
        <dbReference type="EC" id="2.4.99.12"/>
    </reaction>
</comment>
<feature type="domain" description="Glycosyl transferase family 1" evidence="10">
    <location>
        <begin position="326"/>
        <end position="416"/>
    </location>
</feature>
<evidence type="ECO:0000256" key="6">
    <source>
        <dbReference type="ARBA" id="ARBA00022679"/>
    </source>
</evidence>